<evidence type="ECO:0000259" key="1">
    <source>
        <dbReference type="PROSITE" id="PS50994"/>
    </source>
</evidence>
<dbReference type="GO" id="GO:0015074">
    <property type="term" value="P:DNA integration"/>
    <property type="evidence" value="ECO:0007669"/>
    <property type="project" value="InterPro"/>
</dbReference>
<reference evidence="2 3" key="1">
    <citation type="journal article" date="2011" name="Stand. Genomic Sci.">
        <title>Complete genome sequence of Rhodospirillum rubrum type strain (S1).</title>
        <authorList>
            <person name="Munk A.C."/>
            <person name="Copeland A."/>
            <person name="Lucas S."/>
            <person name="Lapidus A."/>
            <person name="Del Rio T.G."/>
            <person name="Barry K."/>
            <person name="Detter J.C."/>
            <person name="Hammon N."/>
            <person name="Israni S."/>
            <person name="Pitluck S."/>
            <person name="Brettin T."/>
            <person name="Bruce D."/>
            <person name="Han C."/>
            <person name="Tapia R."/>
            <person name="Gilna P."/>
            <person name="Schmutz J."/>
            <person name="Larimer F."/>
            <person name="Land M."/>
            <person name="Kyrpides N.C."/>
            <person name="Mavromatis K."/>
            <person name="Richardson P."/>
            <person name="Rohde M."/>
            <person name="Goker M."/>
            <person name="Klenk H.P."/>
            <person name="Zhang Y."/>
            <person name="Roberts G.P."/>
            <person name="Reslewic S."/>
            <person name="Schwartz D.C."/>
        </authorList>
    </citation>
    <scope>NUCLEOTIDE SEQUENCE [LARGE SCALE GENOMIC DNA]</scope>
    <source>
        <strain evidence="3">ATCC 11170 / ATH 1.1.1 / DSM 467 / LMG 4362 / NCIMB 8255 / S1</strain>
    </source>
</reference>
<dbReference type="HOGENOM" id="CLU_1089411_0_0_5"/>
<dbReference type="GO" id="GO:0003676">
    <property type="term" value="F:nucleic acid binding"/>
    <property type="evidence" value="ECO:0007669"/>
    <property type="project" value="InterPro"/>
</dbReference>
<feature type="domain" description="Integrase catalytic" evidence="1">
    <location>
        <begin position="77"/>
        <end position="257"/>
    </location>
</feature>
<gene>
    <name evidence="2" type="ordered locus">Rru_A1128</name>
</gene>
<dbReference type="AlphaFoldDB" id="Q2RVB6"/>
<dbReference type="InterPro" id="IPR012337">
    <property type="entry name" value="RNaseH-like_sf"/>
</dbReference>
<dbReference type="Pfam" id="PF13683">
    <property type="entry name" value="rve_3"/>
    <property type="match status" value="1"/>
</dbReference>
<dbReference type="InterPro" id="IPR001584">
    <property type="entry name" value="Integrase_cat-core"/>
</dbReference>
<dbReference type="InterPro" id="IPR036397">
    <property type="entry name" value="RNaseH_sf"/>
</dbReference>
<dbReference type="PATRIC" id="fig|269796.9.peg.1188"/>
<organism evidence="2 3">
    <name type="scientific">Rhodospirillum rubrum (strain ATCC 11170 / ATH 1.1.1 / DSM 467 / LMG 4362 / NCIMB 8255 / S1)</name>
    <dbReference type="NCBI Taxonomy" id="269796"/>
    <lineage>
        <taxon>Bacteria</taxon>
        <taxon>Pseudomonadati</taxon>
        <taxon>Pseudomonadota</taxon>
        <taxon>Alphaproteobacteria</taxon>
        <taxon>Rhodospirillales</taxon>
        <taxon>Rhodospirillaceae</taxon>
        <taxon>Rhodospirillum</taxon>
    </lineage>
</organism>
<protein>
    <submittedName>
        <fullName evidence="2">Integrase, catalytic region</fullName>
    </submittedName>
</protein>
<accession>Q2RVB6</accession>
<dbReference type="EnsemblBacteria" id="ABC21929">
    <property type="protein sequence ID" value="ABC21929"/>
    <property type="gene ID" value="Rru_A1128"/>
</dbReference>
<dbReference type="SUPFAM" id="SSF53098">
    <property type="entry name" value="Ribonuclease H-like"/>
    <property type="match status" value="1"/>
</dbReference>
<proteinExistence type="predicted"/>
<dbReference type="STRING" id="269796.Rru_A1128"/>
<dbReference type="eggNOG" id="COG2801">
    <property type="taxonomic scope" value="Bacteria"/>
</dbReference>
<keyword evidence="3" id="KW-1185">Reference proteome</keyword>
<dbReference type="Gene3D" id="3.30.420.10">
    <property type="entry name" value="Ribonuclease H-like superfamily/Ribonuclease H"/>
    <property type="match status" value="1"/>
</dbReference>
<evidence type="ECO:0000313" key="2">
    <source>
        <dbReference type="EMBL" id="ABC21929.1"/>
    </source>
</evidence>
<name>Q2RVB6_RHORT</name>
<dbReference type="PANTHER" id="PTHR35004:SF7">
    <property type="entry name" value="INTEGRASE PROTEIN"/>
    <property type="match status" value="1"/>
</dbReference>
<dbReference type="EMBL" id="CP000230">
    <property type="protein sequence ID" value="ABC21929.1"/>
    <property type="molecule type" value="Genomic_DNA"/>
</dbReference>
<dbReference type="PROSITE" id="PS50994">
    <property type="entry name" value="INTEGRASE"/>
    <property type="match status" value="1"/>
</dbReference>
<dbReference type="KEGG" id="rru:Rru_A1128"/>
<sequence>MSRPVYASPSFSLLFNRLGQQAPRALAQDLGQRIVKLIRLTQARHGAIFLYGVSLLLGGAGRLVTRLDTPPSSDRHHPVSPIAPYEIGYVHIDSCELCHADGKLVMFLAIDRVSKFTYVDFHDCAGKMEGAAFLRNVVEAFPYQIHIVLTDNGMAFADLPKNRNGPSRRFFGPHIFDRVCIEHGIEHRLTKPYHPWTNGQAERMNRTIKDATIKAYHYDDLESLKAHVLAFVTAYNFAKHLKALRWRTPYQAICDARTKDPSIFKIDPHHLTQGPHTLSS</sequence>
<dbReference type="PhylomeDB" id="Q2RVB6"/>
<dbReference type="PANTHER" id="PTHR35004">
    <property type="entry name" value="TRANSPOSASE RV3428C-RELATED"/>
    <property type="match status" value="1"/>
</dbReference>
<evidence type="ECO:0000313" key="3">
    <source>
        <dbReference type="Proteomes" id="UP000001929"/>
    </source>
</evidence>
<dbReference type="Proteomes" id="UP000001929">
    <property type="component" value="Chromosome"/>
</dbReference>